<gene>
    <name evidence="2" type="ORF">J0P97_06010</name>
</gene>
<dbReference type="Proteomes" id="UP000740605">
    <property type="component" value="Unassembled WGS sequence"/>
</dbReference>
<feature type="transmembrane region" description="Helical" evidence="1">
    <location>
        <begin position="123"/>
        <end position="143"/>
    </location>
</feature>
<keyword evidence="1" id="KW-0472">Membrane</keyword>
<organism evidence="2 3">
    <name type="scientific">Microbacterium flavum</name>
    <dbReference type="NCBI Taxonomy" id="415216"/>
    <lineage>
        <taxon>Bacteria</taxon>
        <taxon>Bacillati</taxon>
        <taxon>Actinomycetota</taxon>
        <taxon>Actinomycetes</taxon>
        <taxon>Micrococcales</taxon>
        <taxon>Microbacteriaceae</taxon>
        <taxon>Microbacterium</taxon>
    </lineage>
</organism>
<keyword evidence="1" id="KW-1133">Transmembrane helix</keyword>
<feature type="transmembrane region" description="Helical" evidence="1">
    <location>
        <begin position="55"/>
        <end position="73"/>
    </location>
</feature>
<dbReference type="RefSeq" id="WP_215486862.1">
    <property type="nucleotide sequence ID" value="NZ_BAAAPJ010000002.1"/>
</dbReference>
<evidence type="ECO:0000313" key="2">
    <source>
        <dbReference type="EMBL" id="MBT8797624.1"/>
    </source>
</evidence>
<keyword evidence="3" id="KW-1185">Reference proteome</keyword>
<comment type="caution">
    <text evidence="2">The sequence shown here is derived from an EMBL/GenBank/DDBJ whole genome shotgun (WGS) entry which is preliminary data.</text>
</comment>
<evidence type="ECO:0000256" key="1">
    <source>
        <dbReference type="SAM" id="Phobius"/>
    </source>
</evidence>
<feature type="transmembrane region" description="Helical" evidence="1">
    <location>
        <begin position="82"/>
        <end position="103"/>
    </location>
</feature>
<name>A0ABS5XSX4_9MICO</name>
<reference evidence="2 3" key="1">
    <citation type="submission" date="2021-03" db="EMBL/GenBank/DDBJ databases">
        <title>Microbacterium pauli sp. nov., isolated from microfiltered milk.</title>
        <authorList>
            <person name="Bellassi P."/>
            <person name="Fontana A."/>
            <person name="Callegari M.L."/>
            <person name="Lorenzo M."/>
            <person name="Cappa F."/>
        </authorList>
    </citation>
    <scope>NUCLEOTIDE SEQUENCE [LARGE SCALE GENOMIC DNA]</scope>
    <source>
        <strain evidence="2 3">DSM 18909</strain>
    </source>
</reference>
<dbReference type="EMBL" id="JAFLHG010000004">
    <property type="protein sequence ID" value="MBT8797624.1"/>
    <property type="molecule type" value="Genomic_DNA"/>
</dbReference>
<accession>A0ABS5XSX4</accession>
<keyword evidence="1" id="KW-0812">Transmembrane</keyword>
<sequence>MTLPPRDEGGVSARVAVALTTAGFFALLVAGFGMLSLATDAEVIPVRGLGQAPGVVATVAAVVAFAAVTASIVRRPRPSYRGVWLTAVAVPLAYLLGLGIGALVSGVDLARAVAAVGGFATSWFGVLLASIALVCGWSAVALVRTRAGRPRWPWEGDED</sequence>
<evidence type="ECO:0000313" key="3">
    <source>
        <dbReference type="Proteomes" id="UP000740605"/>
    </source>
</evidence>
<protein>
    <submittedName>
        <fullName evidence="2">Uncharacterized protein</fullName>
    </submittedName>
</protein>
<feature type="transmembrane region" description="Helical" evidence="1">
    <location>
        <begin position="12"/>
        <end position="35"/>
    </location>
</feature>
<proteinExistence type="predicted"/>